<dbReference type="SUPFAM" id="SSF56601">
    <property type="entry name" value="beta-lactamase/transpeptidase-like"/>
    <property type="match status" value="1"/>
</dbReference>
<dbReference type="PANTHER" id="PTHR46825:SF14">
    <property type="entry name" value="BETA-LACTAMASE-RELATED DOMAIN-CONTAINING PROTEIN"/>
    <property type="match status" value="1"/>
</dbReference>
<dbReference type="InterPro" id="IPR050491">
    <property type="entry name" value="AmpC-like"/>
</dbReference>
<dbReference type="InterPro" id="IPR012338">
    <property type="entry name" value="Beta-lactam/transpept-like"/>
</dbReference>
<comment type="similarity">
    <text evidence="1">Belongs to the peptidase S12 family.</text>
</comment>
<comment type="caution">
    <text evidence="3">The sequence shown here is derived from an EMBL/GenBank/DDBJ whole genome shotgun (WGS) entry which is preliminary data.</text>
</comment>
<dbReference type="Gene3D" id="3.40.710.10">
    <property type="entry name" value="DD-peptidase/beta-lactamase superfamily"/>
    <property type="match status" value="1"/>
</dbReference>
<dbReference type="PANTHER" id="PTHR46825">
    <property type="entry name" value="D-ALANYL-D-ALANINE-CARBOXYPEPTIDASE/ENDOPEPTIDASE AMPH"/>
    <property type="match status" value="1"/>
</dbReference>
<feature type="domain" description="Beta-lactamase-related" evidence="2">
    <location>
        <begin position="39"/>
        <end position="464"/>
    </location>
</feature>
<dbReference type="Pfam" id="PF00144">
    <property type="entry name" value="Beta-lactamase"/>
    <property type="match status" value="1"/>
</dbReference>
<sequence>MPRTSVASHASRKSKKTNIADYILRSTSTVLETIFSESGNVGASIGLLEDGDYSFRNIGTRAANNDQSTTEDTIYLISSMTKPFLGLAVSLLVADERHGICFETPVKDILPELEERTALASGQMECELTIGHLLAHRSEFLKYTNLWESPNGLVPWSTIDPILSLLRHMPLSSQHTAGSFNNRRNYSNECFALLAEIIERTARMPWAKFITEKILHPLHLTNTFAGVSKDRLQDKSNFVAAHTVTLDGLISTGRQPFSTRPRNCSESLTAISILIQPSEVSFASPGYEQNPIGAAAGMMSSVRDLLRFYDHLLRIINKVSTHNPCLDEGVHLAGLSEIECGMAAWWRHILSRTEAGNSIYAGGWNTTRVPWSPCDLEYRWPGSDGDNARRLQSAIKSTYSDGALTANEMWYFFQQLSAGGGGGSSGGKKLALYHGGNMVGATSFCFLVPSLNQAVVVLCNTRGFYLDAANITCMFLADALARKVTDPQAIKNLCGNLDTIIRHIKGSYIRDLTQYETKLVEDYPQLACASDFVGCVGKFQLVEGVFAEVHGHAGGPLKFQLYGQGFRYPLRLKHDCSPSYSEVTMTFAMSTKDLIPLGVGGNNRLDIRDFELVFMGRDGPSRPFGKFVWVFDRAGVHTDGDVSAFVWTRVAC</sequence>
<keyword evidence="4" id="KW-1185">Reference proteome</keyword>
<evidence type="ECO:0000259" key="2">
    <source>
        <dbReference type="Pfam" id="PF00144"/>
    </source>
</evidence>
<accession>A0AAN6WC53</accession>
<evidence type="ECO:0000256" key="1">
    <source>
        <dbReference type="ARBA" id="ARBA00038215"/>
    </source>
</evidence>
<reference evidence="3" key="1">
    <citation type="journal article" date="2023" name="Mol. Phylogenet. Evol.">
        <title>Genome-scale phylogeny and comparative genomics of the fungal order Sordariales.</title>
        <authorList>
            <person name="Hensen N."/>
            <person name="Bonometti L."/>
            <person name="Westerberg I."/>
            <person name="Brannstrom I.O."/>
            <person name="Guillou S."/>
            <person name="Cros-Aarteil S."/>
            <person name="Calhoun S."/>
            <person name="Haridas S."/>
            <person name="Kuo A."/>
            <person name="Mondo S."/>
            <person name="Pangilinan J."/>
            <person name="Riley R."/>
            <person name="LaButti K."/>
            <person name="Andreopoulos B."/>
            <person name="Lipzen A."/>
            <person name="Chen C."/>
            <person name="Yan M."/>
            <person name="Daum C."/>
            <person name="Ng V."/>
            <person name="Clum A."/>
            <person name="Steindorff A."/>
            <person name="Ohm R.A."/>
            <person name="Martin F."/>
            <person name="Silar P."/>
            <person name="Natvig D.O."/>
            <person name="Lalanne C."/>
            <person name="Gautier V."/>
            <person name="Ament-Velasquez S.L."/>
            <person name="Kruys A."/>
            <person name="Hutchinson M.I."/>
            <person name="Powell A.J."/>
            <person name="Barry K."/>
            <person name="Miller A.N."/>
            <person name="Grigoriev I.V."/>
            <person name="Debuchy R."/>
            <person name="Gladieux P."/>
            <person name="Hiltunen Thoren M."/>
            <person name="Johannesson H."/>
        </authorList>
    </citation>
    <scope>NUCLEOTIDE SEQUENCE</scope>
    <source>
        <strain evidence="3">CBS 892.96</strain>
    </source>
</reference>
<organism evidence="3 4">
    <name type="scientific">Triangularia setosa</name>
    <dbReference type="NCBI Taxonomy" id="2587417"/>
    <lineage>
        <taxon>Eukaryota</taxon>
        <taxon>Fungi</taxon>
        <taxon>Dikarya</taxon>
        <taxon>Ascomycota</taxon>
        <taxon>Pezizomycotina</taxon>
        <taxon>Sordariomycetes</taxon>
        <taxon>Sordariomycetidae</taxon>
        <taxon>Sordariales</taxon>
        <taxon>Podosporaceae</taxon>
        <taxon>Triangularia</taxon>
    </lineage>
</organism>
<dbReference type="InterPro" id="IPR001466">
    <property type="entry name" value="Beta-lactam-related"/>
</dbReference>
<reference evidence="3" key="2">
    <citation type="submission" date="2023-05" db="EMBL/GenBank/DDBJ databases">
        <authorList>
            <consortium name="Lawrence Berkeley National Laboratory"/>
            <person name="Steindorff A."/>
            <person name="Hensen N."/>
            <person name="Bonometti L."/>
            <person name="Westerberg I."/>
            <person name="Brannstrom I.O."/>
            <person name="Guillou S."/>
            <person name="Cros-Aarteil S."/>
            <person name="Calhoun S."/>
            <person name="Haridas S."/>
            <person name="Kuo A."/>
            <person name="Mondo S."/>
            <person name="Pangilinan J."/>
            <person name="Riley R."/>
            <person name="Labutti K."/>
            <person name="Andreopoulos B."/>
            <person name="Lipzen A."/>
            <person name="Chen C."/>
            <person name="Yanf M."/>
            <person name="Daum C."/>
            <person name="Ng V."/>
            <person name="Clum A."/>
            <person name="Ohm R."/>
            <person name="Martin F."/>
            <person name="Silar P."/>
            <person name="Natvig D."/>
            <person name="Lalanne C."/>
            <person name="Gautier V."/>
            <person name="Ament-Velasquez S.L."/>
            <person name="Kruys A."/>
            <person name="Hutchinson M.I."/>
            <person name="Powell A.J."/>
            <person name="Barry K."/>
            <person name="Miller A.N."/>
            <person name="Grigoriev I.V."/>
            <person name="Debuchy R."/>
            <person name="Gladieux P."/>
            <person name="Thoren M.H."/>
            <person name="Johannesson H."/>
        </authorList>
    </citation>
    <scope>NUCLEOTIDE SEQUENCE</scope>
    <source>
        <strain evidence="3">CBS 892.96</strain>
    </source>
</reference>
<protein>
    <submittedName>
        <fullName evidence="3">Beta-lactamase</fullName>
    </submittedName>
</protein>
<gene>
    <name evidence="3" type="ORF">QBC36DRAFT_232756</name>
</gene>
<dbReference type="AlphaFoldDB" id="A0AAN6WC53"/>
<dbReference type="Proteomes" id="UP001302321">
    <property type="component" value="Unassembled WGS sequence"/>
</dbReference>
<evidence type="ECO:0000313" key="4">
    <source>
        <dbReference type="Proteomes" id="UP001302321"/>
    </source>
</evidence>
<evidence type="ECO:0000313" key="3">
    <source>
        <dbReference type="EMBL" id="KAK4179130.1"/>
    </source>
</evidence>
<dbReference type="EMBL" id="MU866123">
    <property type="protein sequence ID" value="KAK4179130.1"/>
    <property type="molecule type" value="Genomic_DNA"/>
</dbReference>
<name>A0AAN6WC53_9PEZI</name>
<proteinExistence type="inferred from homology"/>